<dbReference type="SUPFAM" id="SSF53335">
    <property type="entry name" value="S-adenosyl-L-methionine-dependent methyltransferases"/>
    <property type="match status" value="1"/>
</dbReference>
<dbReference type="Pfam" id="PF13489">
    <property type="entry name" value="Methyltransf_23"/>
    <property type="match status" value="1"/>
</dbReference>
<evidence type="ECO:0000313" key="2">
    <source>
        <dbReference type="Proteomes" id="UP000011721"/>
    </source>
</evidence>
<dbReference type="InterPro" id="IPR029063">
    <property type="entry name" value="SAM-dependent_MTases_sf"/>
</dbReference>
<dbReference type="EMBL" id="CP003985">
    <property type="protein sequence ID" value="AGF78910.1"/>
    <property type="molecule type" value="Genomic_DNA"/>
</dbReference>
<dbReference type="KEGG" id="dsf:UWK_02370"/>
<proteinExistence type="predicted"/>
<sequence>MSISKFKSIKQCLRRILGQNPEQQLLLQWEKIYGPFDHNNYDQYTFHDLDSESGYYHGEIIRWVQKLSPAPKRTLLAGEAKQAAVKLKEIMALGKVTTTGVLDVDIFWNFEEKAPELGKFDLIISQAILEHLITPYEHLVSLASLMSPGGYLLVHTVTPGFVYHRYPIDSFRFFPDFFETFAQRNDLLVHRKRVHDNHIFYIFQCKNSTTETS</sequence>
<dbReference type="AlphaFoldDB" id="M1PH10"/>
<dbReference type="OrthoDB" id="9811747at2"/>
<organism evidence="1 2">
    <name type="scientific">Desulfocapsa sulfexigens (strain DSM 10523 / SB164P1)</name>
    <dbReference type="NCBI Taxonomy" id="1167006"/>
    <lineage>
        <taxon>Bacteria</taxon>
        <taxon>Pseudomonadati</taxon>
        <taxon>Thermodesulfobacteriota</taxon>
        <taxon>Desulfobulbia</taxon>
        <taxon>Desulfobulbales</taxon>
        <taxon>Desulfocapsaceae</taxon>
        <taxon>Desulfocapsa</taxon>
    </lineage>
</organism>
<reference evidence="2" key="1">
    <citation type="journal article" date="2013" name="Stand. Genomic Sci.">
        <title>Complete genome sequence of Desulfocapsa sulfexigens, a marine deltaproteobacterium specialized in disproportionating inorganic sulfur compounds.</title>
        <authorList>
            <person name="Finster K.W."/>
            <person name="Kjeldsen K.U."/>
            <person name="Kube M."/>
            <person name="Reinhardt R."/>
            <person name="Mussmann M."/>
            <person name="Amann R."/>
            <person name="Schreiber L."/>
        </authorList>
    </citation>
    <scope>NUCLEOTIDE SEQUENCE [LARGE SCALE GENOMIC DNA]</scope>
    <source>
        <strain evidence="2">DSM 10523 / SB164P1</strain>
    </source>
</reference>
<accession>M1PH10</accession>
<dbReference type="HOGENOM" id="CLU_1292697_0_0_7"/>
<dbReference type="Gene3D" id="3.40.50.150">
    <property type="entry name" value="Vaccinia Virus protein VP39"/>
    <property type="match status" value="1"/>
</dbReference>
<evidence type="ECO:0000313" key="1">
    <source>
        <dbReference type="EMBL" id="AGF78910.1"/>
    </source>
</evidence>
<name>M1PH10_DESSD</name>
<dbReference type="STRING" id="1167006.UWK_02370"/>
<gene>
    <name evidence="1" type="ordered locus">UWK_02370</name>
</gene>
<dbReference type="Proteomes" id="UP000011721">
    <property type="component" value="Chromosome"/>
</dbReference>
<evidence type="ECO:0008006" key="3">
    <source>
        <dbReference type="Google" id="ProtNLM"/>
    </source>
</evidence>
<dbReference type="eggNOG" id="COG2230">
    <property type="taxonomic scope" value="Bacteria"/>
</dbReference>
<keyword evidence="2" id="KW-1185">Reference proteome</keyword>
<protein>
    <recommendedName>
        <fullName evidence="3">Methyltransferase family protein</fullName>
    </recommendedName>
</protein>